<comment type="caution">
    <text evidence="2">The sequence shown here is derived from an EMBL/GenBank/DDBJ whole genome shotgun (WGS) entry which is preliminary data.</text>
</comment>
<dbReference type="Proteomes" id="UP000179179">
    <property type="component" value="Unassembled WGS sequence"/>
</dbReference>
<protein>
    <submittedName>
        <fullName evidence="2">Plasma membrane ATPase 2</fullName>
    </submittedName>
</protein>
<dbReference type="EMBL" id="LYCR01000252">
    <property type="protein sequence ID" value="OGM39189.1"/>
    <property type="molecule type" value="Genomic_DNA"/>
</dbReference>
<organism evidence="2 3">
    <name type="scientific">Aspergillus bombycis</name>
    <dbReference type="NCBI Taxonomy" id="109264"/>
    <lineage>
        <taxon>Eukaryota</taxon>
        <taxon>Fungi</taxon>
        <taxon>Dikarya</taxon>
        <taxon>Ascomycota</taxon>
        <taxon>Pezizomycotina</taxon>
        <taxon>Eurotiomycetes</taxon>
        <taxon>Eurotiomycetidae</taxon>
        <taxon>Eurotiales</taxon>
        <taxon>Aspergillaceae</taxon>
        <taxon>Aspergillus</taxon>
    </lineage>
</organism>
<dbReference type="STRING" id="109264.A0A1F7ZIQ6"/>
<accession>A0A1F7ZIQ6</accession>
<evidence type="ECO:0000256" key="1">
    <source>
        <dbReference type="SAM" id="MobiDB-lite"/>
    </source>
</evidence>
<dbReference type="GeneID" id="34455593"/>
<dbReference type="AlphaFoldDB" id="A0A1F7ZIQ6"/>
<evidence type="ECO:0000313" key="3">
    <source>
        <dbReference type="Proteomes" id="UP000179179"/>
    </source>
</evidence>
<feature type="region of interest" description="Disordered" evidence="1">
    <location>
        <begin position="35"/>
        <end position="57"/>
    </location>
</feature>
<evidence type="ECO:0000313" key="2">
    <source>
        <dbReference type="EMBL" id="OGM39189.1"/>
    </source>
</evidence>
<name>A0A1F7ZIQ6_9EURO</name>
<keyword evidence="3" id="KW-1185">Reference proteome</keyword>
<sequence length="111" mass="12488">MAERRITYAPDIENSDHGASLDEYAALNRYISTARDKRRGSTSSASAMSTKKPKRSWQLWKKGGDGIEEGFRTGWNELATEKTNFFVQFIGYFRGPILHVMELTVLLAAGL</sequence>
<reference evidence="2 3" key="1">
    <citation type="journal article" date="2016" name="Genome Biol. Evol.">
        <title>Draft genome sequence of an aflatoxigenic Aspergillus species, A. bombycis.</title>
        <authorList>
            <person name="Moore G.G."/>
            <person name="Mack B.M."/>
            <person name="Beltz S.B."/>
            <person name="Gilbert M.K."/>
        </authorList>
    </citation>
    <scope>NUCLEOTIDE SEQUENCE [LARGE SCALE GENOMIC DNA]</scope>
    <source>
        <strain evidence="3">NRRL 26010</strain>
    </source>
</reference>
<dbReference type="OrthoDB" id="4828554at2759"/>
<feature type="compositionally biased region" description="Low complexity" evidence="1">
    <location>
        <begin position="41"/>
        <end position="50"/>
    </location>
</feature>
<proteinExistence type="predicted"/>
<dbReference type="RefSeq" id="XP_022382907.1">
    <property type="nucleotide sequence ID" value="XM_022539331.1"/>
</dbReference>
<gene>
    <name evidence="2" type="ORF">ABOM_012203</name>
</gene>